<dbReference type="Proteomes" id="UP000003089">
    <property type="component" value="Unassembled WGS sequence"/>
</dbReference>
<organism evidence="1 2">
    <name type="scientific">Bacteroides nordii CL02T12C05</name>
    <dbReference type="NCBI Taxonomy" id="997884"/>
    <lineage>
        <taxon>Bacteria</taxon>
        <taxon>Pseudomonadati</taxon>
        <taxon>Bacteroidota</taxon>
        <taxon>Bacteroidia</taxon>
        <taxon>Bacteroidales</taxon>
        <taxon>Bacteroidaceae</taxon>
        <taxon>Bacteroides</taxon>
    </lineage>
</organism>
<gene>
    <name evidence="1" type="ORF">HMPREF1068_01160</name>
</gene>
<dbReference type="RefSeq" id="WP_007484121.1">
    <property type="nucleotide sequence ID" value="NZ_JH724314.1"/>
</dbReference>
<dbReference type="Pfam" id="PF16128">
    <property type="entry name" value="DUF4840"/>
    <property type="match status" value="1"/>
</dbReference>
<dbReference type="InterPro" id="IPR032293">
    <property type="entry name" value="DUF4840"/>
</dbReference>
<comment type="caution">
    <text evidence="1">The sequence shown here is derived from an EMBL/GenBank/DDBJ whole genome shotgun (WGS) entry which is preliminary data.</text>
</comment>
<evidence type="ECO:0000313" key="1">
    <source>
        <dbReference type="EMBL" id="EIY51613.1"/>
    </source>
</evidence>
<reference evidence="1 2" key="1">
    <citation type="submission" date="2012-02" db="EMBL/GenBank/DDBJ databases">
        <title>The Genome Sequence of Bacteroides nordii CL02T12C05.</title>
        <authorList>
            <consortium name="The Broad Institute Genome Sequencing Platform"/>
            <person name="Earl A."/>
            <person name="Ward D."/>
            <person name="Feldgarden M."/>
            <person name="Gevers D."/>
            <person name="Zitomersky N.L."/>
            <person name="Coyne M.J."/>
            <person name="Comstock L.E."/>
            <person name="Young S.K."/>
            <person name="Zeng Q."/>
            <person name="Gargeya S."/>
            <person name="Fitzgerald M."/>
            <person name="Haas B."/>
            <person name="Abouelleil A."/>
            <person name="Alvarado L."/>
            <person name="Arachchi H.M."/>
            <person name="Berlin A."/>
            <person name="Chapman S.B."/>
            <person name="Gearin G."/>
            <person name="Goldberg J."/>
            <person name="Griggs A."/>
            <person name="Gujja S."/>
            <person name="Hansen M."/>
            <person name="Heiman D."/>
            <person name="Howarth C."/>
            <person name="Larimer J."/>
            <person name="Lui A."/>
            <person name="MacDonald P.J.P."/>
            <person name="McCowen C."/>
            <person name="Montmayeur A."/>
            <person name="Murphy C."/>
            <person name="Neiman D."/>
            <person name="Pearson M."/>
            <person name="Priest M."/>
            <person name="Roberts A."/>
            <person name="Saif S."/>
            <person name="Shea T."/>
            <person name="Sisk P."/>
            <person name="Stolte C."/>
            <person name="Sykes S."/>
            <person name="Wortman J."/>
            <person name="Nusbaum C."/>
            <person name="Birren B."/>
        </authorList>
    </citation>
    <scope>NUCLEOTIDE SEQUENCE [LARGE SCALE GENOMIC DNA]</scope>
    <source>
        <strain evidence="1 2">CL02T12C05</strain>
    </source>
</reference>
<evidence type="ECO:0008006" key="3">
    <source>
        <dbReference type="Google" id="ProtNLM"/>
    </source>
</evidence>
<protein>
    <recommendedName>
        <fullName evidence="3">DUF4840 domain-containing protein</fullName>
    </recommendedName>
</protein>
<dbReference type="PATRIC" id="fig|997884.3.peg.1177"/>
<dbReference type="GeneID" id="69500824"/>
<sequence length="217" mass="23913">MKIVNNSKSIRVNHLLRVTNYSKTAIAALTLTFGITTFTACSNDGNTPEVISVKDVEGSYAGKANITFIESSTSPTPIPQIEVETTLKEDTIYFGKFPTDVLITNIVGEEKAPEIIELAGDISYKVGYKPAFNEGYTQILQTLDPKPLKFTIEIPSKEEGQPDVMEIEATISATDKGIFTYQDKTLKFKLIVESAKLNGKPCEGISMEDIVFEMNKK</sequence>
<name>I9S8D0_9BACE</name>
<dbReference type="HOGENOM" id="CLU_109704_0_0_10"/>
<proteinExistence type="predicted"/>
<accession>I9S8D0</accession>
<evidence type="ECO:0000313" key="2">
    <source>
        <dbReference type="Proteomes" id="UP000003089"/>
    </source>
</evidence>
<dbReference type="AlphaFoldDB" id="I9S8D0"/>
<dbReference type="eggNOG" id="ENOG50333X4">
    <property type="taxonomic scope" value="Bacteria"/>
</dbReference>
<keyword evidence="2" id="KW-1185">Reference proteome</keyword>
<dbReference type="EMBL" id="AGXS01000015">
    <property type="protein sequence ID" value="EIY51613.1"/>
    <property type="molecule type" value="Genomic_DNA"/>
</dbReference>